<dbReference type="InterPro" id="IPR056843">
    <property type="entry name" value="THADA-like_TPR"/>
</dbReference>
<dbReference type="Gene3D" id="1.25.10.10">
    <property type="entry name" value="Leucine-rich Repeat Variant"/>
    <property type="match status" value="1"/>
</dbReference>
<feature type="domain" description="tRNA (32-2'-O)-methyltransferase regulator THADA-like C-terminal TPR repeats region" evidence="5">
    <location>
        <begin position="930"/>
        <end position="1084"/>
    </location>
</feature>
<proteinExistence type="inferred from homology"/>
<reference evidence="6 7" key="1">
    <citation type="journal article" date="2011" name="Science">
        <title>The ecoresponsive genome of Daphnia pulex.</title>
        <authorList>
            <person name="Colbourne J.K."/>
            <person name="Pfrender M.E."/>
            <person name="Gilbert D."/>
            <person name="Thomas W.K."/>
            <person name="Tucker A."/>
            <person name="Oakley T.H."/>
            <person name="Tokishita S."/>
            <person name="Aerts A."/>
            <person name="Arnold G.J."/>
            <person name="Basu M.K."/>
            <person name="Bauer D.J."/>
            <person name="Caceres C.E."/>
            <person name="Carmel L."/>
            <person name="Casola C."/>
            <person name="Choi J.H."/>
            <person name="Detter J.C."/>
            <person name="Dong Q."/>
            <person name="Dusheyko S."/>
            <person name="Eads B.D."/>
            <person name="Frohlich T."/>
            <person name="Geiler-Samerotte K.A."/>
            <person name="Gerlach D."/>
            <person name="Hatcher P."/>
            <person name="Jogdeo S."/>
            <person name="Krijgsveld J."/>
            <person name="Kriventseva E.V."/>
            <person name="Kultz D."/>
            <person name="Laforsch C."/>
            <person name="Lindquist E."/>
            <person name="Lopez J."/>
            <person name="Manak J.R."/>
            <person name="Muller J."/>
            <person name="Pangilinan J."/>
            <person name="Patwardhan R.P."/>
            <person name="Pitluck S."/>
            <person name="Pritham E.J."/>
            <person name="Rechtsteiner A."/>
            <person name="Rho M."/>
            <person name="Rogozin I.B."/>
            <person name="Sakarya O."/>
            <person name="Salamov A."/>
            <person name="Schaack S."/>
            <person name="Shapiro H."/>
            <person name="Shiga Y."/>
            <person name="Skalitzky C."/>
            <person name="Smith Z."/>
            <person name="Souvorov A."/>
            <person name="Sung W."/>
            <person name="Tang Z."/>
            <person name="Tsuchiya D."/>
            <person name="Tu H."/>
            <person name="Vos H."/>
            <person name="Wang M."/>
            <person name="Wolf Y.I."/>
            <person name="Yamagata H."/>
            <person name="Yamada T."/>
            <person name="Ye Y."/>
            <person name="Shaw J.R."/>
            <person name="Andrews J."/>
            <person name="Crease T.J."/>
            <person name="Tang H."/>
            <person name="Lucas S.M."/>
            <person name="Robertson H.M."/>
            <person name="Bork P."/>
            <person name="Koonin E.V."/>
            <person name="Zdobnov E.M."/>
            <person name="Grigoriev I.V."/>
            <person name="Lynch M."/>
            <person name="Boore J.L."/>
        </authorList>
    </citation>
    <scope>NUCLEOTIDE SEQUENCE [LARGE SCALE GENOMIC DNA]</scope>
</reference>
<dbReference type="HOGENOM" id="CLU_245517_0_0_1"/>
<keyword evidence="7" id="KW-1185">Reference proteome</keyword>
<accession>E9G1V7</accession>
<evidence type="ECO:0000256" key="1">
    <source>
        <dbReference type="ARBA" id="ARBA00010409"/>
    </source>
</evidence>
<organism evidence="6 7">
    <name type="scientific">Daphnia pulex</name>
    <name type="common">Water flea</name>
    <dbReference type="NCBI Taxonomy" id="6669"/>
    <lineage>
        <taxon>Eukaryota</taxon>
        <taxon>Metazoa</taxon>
        <taxon>Ecdysozoa</taxon>
        <taxon>Arthropoda</taxon>
        <taxon>Crustacea</taxon>
        <taxon>Branchiopoda</taxon>
        <taxon>Diplostraca</taxon>
        <taxon>Cladocera</taxon>
        <taxon>Anomopoda</taxon>
        <taxon>Daphniidae</taxon>
        <taxon>Daphnia</taxon>
    </lineage>
</organism>
<dbReference type="InterPro" id="IPR051954">
    <property type="entry name" value="tRNA_methyltransferase_THADA"/>
</dbReference>
<evidence type="ECO:0000259" key="5">
    <source>
        <dbReference type="Pfam" id="PF25151"/>
    </source>
</evidence>
<dbReference type="STRING" id="6669.E9G1V7"/>
<dbReference type="KEGG" id="dpx:DAPPUDRAFT_97638"/>
<dbReference type="PhylomeDB" id="E9G1V7"/>
<feature type="domain" description="DUF2428" evidence="3">
    <location>
        <begin position="662"/>
        <end position="928"/>
    </location>
</feature>
<evidence type="ECO:0000313" key="7">
    <source>
        <dbReference type="Proteomes" id="UP000000305"/>
    </source>
</evidence>
<dbReference type="Pfam" id="PF25150">
    <property type="entry name" value="TPR_Trm732"/>
    <property type="match status" value="1"/>
</dbReference>
<dbReference type="Pfam" id="PF10350">
    <property type="entry name" value="DUF2428"/>
    <property type="match status" value="1"/>
</dbReference>
<dbReference type="Proteomes" id="UP000000305">
    <property type="component" value="Unassembled WGS sequence"/>
</dbReference>
<protein>
    <submittedName>
        <fullName evidence="6">Uncharacterized protein</fullName>
    </submittedName>
</protein>
<dbReference type="eggNOG" id="KOG1810">
    <property type="taxonomic scope" value="Eukaryota"/>
</dbReference>
<evidence type="ECO:0000259" key="4">
    <source>
        <dbReference type="Pfam" id="PF25150"/>
    </source>
</evidence>
<dbReference type="InterPro" id="IPR056842">
    <property type="entry name" value="THADA-like_TPR_C"/>
</dbReference>
<dbReference type="SUPFAM" id="SSF48371">
    <property type="entry name" value="ARM repeat"/>
    <property type="match status" value="1"/>
</dbReference>
<name>E9G1V7_DAPPU</name>
<dbReference type="OrthoDB" id="6614653at2759"/>
<dbReference type="GO" id="GO:0030488">
    <property type="term" value="P:tRNA methylation"/>
    <property type="evidence" value="ECO:0000318"/>
    <property type="project" value="GO_Central"/>
</dbReference>
<dbReference type="EMBL" id="GL732529">
    <property type="protein sequence ID" value="EFX86743.1"/>
    <property type="molecule type" value="Genomic_DNA"/>
</dbReference>
<dbReference type="InterPro" id="IPR019442">
    <property type="entry name" value="THADA/TRM732_DUF2428"/>
</dbReference>
<evidence type="ECO:0000313" key="6">
    <source>
        <dbReference type="EMBL" id="EFX86743.1"/>
    </source>
</evidence>
<dbReference type="InParanoid" id="E9G1V7"/>
<feature type="domain" description="tRNA (32-2'-O)-methyltransferase regulator THADA-like TPR repeats region" evidence="4">
    <location>
        <begin position="303"/>
        <end position="495"/>
    </location>
</feature>
<dbReference type="OMA" id="FRHQECH"/>
<dbReference type="PANTHER" id="PTHR14387">
    <property type="entry name" value="THADA/DEATH RECEPTOR INTERACTING PROTEIN"/>
    <property type="match status" value="1"/>
</dbReference>
<dbReference type="InterPro" id="IPR011989">
    <property type="entry name" value="ARM-like"/>
</dbReference>
<evidence type="ECO:0000256" key="2">
    <source>
        <dbReference type="ARBA" id="ARBA00022694"/>
    </source>
</evidence>
<gene>
    <name evidence="6" type="ORF">DAPPUDRAFT_97638</name>
</gene>
<dbReference type="PANTHER" id="PTHR14387:SF0">
    <property type="entry name" value="DUF2428 DOMAIN-CONTAINING PROTEIN"/>
    <property type="match status" value="1"/>
</dbReference>
<dbReference type="Pfam" id="PF25151">
    <property type="entry name" value="TPR_Trm732_C"/>
    <property type="match status" value="1"/>
</dbReference>
<comment type="similarity">
    <text evidence="1">Belongs to the THADA family.</text>
</comment>
<sequence>MDTNLQENFNHHTTVAKALSHDVQSEAFYGTIRALLTTIQISRRKNFKLTEPPDLLSITEGLVRNANLTIDLAIVAGKVNCLTKVYIQHNPVAVEALMAQSSQITETIPKICFLFGIIDCLPTERCEVTVVTIAEEICQLLKNFSATYFHQMKLLLAWLQYIRSIVPFIPHTNPVRAQFLLPQSVMMDIINLHWETTQVQNLPEQCLATICDIWRMAQPTSQYADIVAKMALTNLTWKSRTKYLILATVLPFTNFKEILCEYPDTIYAITTSLDSNVLLAAGTSLFKAFTKKLTPDEWEDYCQSVLLDALNHSNRNTHLNAAHYWLPCLIHASPVVLIELKQRLIKSENFNWLAYISLLKLMDHLDDRDRLLTYRALNHSEEEIRAAAFGILLHTNKKTEVIRAEDWDLMNNFLLNNLRSDNPQFRLKLLSTTRLFLIRLLESCLSRIKGNCLLDEDIENLRKLHDRLLEGLTPLSSYQKKVTSLGVLRYIQQLFGNSDAQADSLAKGASLSKRHQLIQLAGDRWDFTGKIPLDHYTICLMDEVIDVRHKAADILRDFFPCPPSTYLQLLYRQGLEMCDSAKFQRSECGAAVIQMISHWSPTSQDIQPELTLDFLMGEIQKRFHQLKLDWMSGAAQQPVHGFVGALVKVLQLPHHSHSVTSYTSLIELSQTLSCYMLDMLASKSTGSPDVAPSFEEMSQSIDDIVRRNNSTNMNDMIAISVQQQLVLACAWLNLKESGYLAVQVATLLLKDERLPQEERIHQIDQCAQVVYQILIRCRHKGAIEAAGDAMGLLCRKLFASQEEAIRTIPGKILTNFLQRLENSKLGASITRRSAGLAFLVSKIVSSQAEKSSPDSLLVVATKRLINVAQRPVDMNERQDDVCDLPQSVAMHLLKSLVHDASLSVGLQPELMEPIVKLSVDSFAHPHWSVRNAALQLHGAVIPRLIGASSKTTAEIFHKLPGLESFFIEKLAEQPEDQQLVSGGLIPSLSILSRLSPDYGNESRNSLFVSRLMALLGHPVVQVRQLAAQSLLAFVSLFKTKWITMQLCEDAMVLVTQKSSEIPLHFCVIGSSTTNSLHGCLLAVFEFLSRCRDIALSVEDWEMIRVAVSALVPVENDHRSYYIKSAILKLFQMLPSMAGDVDFFKPYREELVRKLYYNQPGFCDWLRLKTELIVNKISLNCMLPAIEHFLPIHNGTDVVEMALRGLKNRLARLSSSSVLANTVTCFVTYYISHWQLYPSLVPACLEFVLARGATCLLESDTSLQANLDFLLGTFIETRQLGSAVALSAIPTASAVIKETIEKSLPVDNLDSVIFRLSRCLLDASQPEEAPPFRAAAAASLKMTGRLLVERTYKTAETSRNLFLLILNLIQDEEKYIRGDTAFFLTDLVSSLNSTSPENPRMFQMSPTRCLEEFALHIHHWFPKQHIVPVIFDLLKNCDPVQIDEIQQPLYDREPRNFFQEETESVRFLVKVVKSLAGAMECDDNHPFQLNVDVEQTFEEAHQCLDRLRSNLSFSAEANEWLFTQSAESYSVLIRLNARLSIVGLCCPSWETDHRFLELKSLIERMTHRCVS</sequence>
<evidence type="ECO:0000259" key="3">
    <source>
        <dbReference type="Pfam" id="PF10350"/>
    </source>
</evidence>
<dbReference type="InterPro" id="IPR016024">
    <property type="entry name" value="ARM-type_fold"/>
</dbReference>
<keyword evidence="2" id="KW-0819">tRNA processing</keyword>